<feature type="compositionally biased region" description="Polar residues" evidence="12">
    <location>
        <begin position="345"/>
        <end position="359"/>
    </location>
</feature>
<dbReference type="SUPFAM" id="SSF48371">
    <property type="entry name" value="ARM repeat"/>
    <property type="match status" value="1"/>
</dbReference>
<dbReference type="GO" id="GO:0031267">
    <property type="term" value="F:small GTPase binding"/>
    <property type="evidence" value="ECO:0007669"/>
    <property type="project" value="InterPro"/>
</dbReference>
<dbReference type="InterPro" id="IPR057672">
    <property type="entry name" value="TPR_IPO4/5"/>
</dbReference>
<dbReference type="InterPro" id="IPR001494">
    <property type="entry name" value="Importin-beta_N"/>
</dbReference>
<dbReference type="Pfam" id="PF25780">
    <property type="entry name" value="TPR_IPO5"/>
    <property type="match status" value="1"/>
</dbReference>
<comment type="caution">
    <text evidence="14">The sequence shown here is derived from an EMBL/GenBank/DDBJ whole genome shotgun (WGS) entry which is preliminary data.</text>
</comment>
<feature type="compositionally biased region" description="Acidic residues" evidence="12">
    <location>
        <begin position="385"/>
        <end position="396"/>
    </location>
</feature>
<name>A0A815EE25_9BILA</name>
<dbReference type="Proteomes" id="UP000663845">
    <property type="component" value="Unassembled WGS sequence"/>
</dbReference>
<evidence type="ECO:0000313" key="14">
    <source>
        <dbReference type="EMBL" id="CAF1313764.1"/>
    </source>
</evidence>
<evidence type="ECO:0000256" key="9">
    <source>
        <dbReference type="ARBA" id="ARBA00067327"/>
    </source>
</evidence>
<comment type="subcellular location">
    <subcellularLocation>
        <location evidence="2">Cytoplasm</location>
    </subcellularLocation>
    <subcellularLocation>
        <location evidence="1">Nucleus</location>
    </subcellularLocation>
</comment>
<evidence type="ECO:0000256" key="10">
    <source>
        <dbReference type="ARBA" id="ARBA00076938"/>
    </source>
</evidence>
<feature type="region of interest" description="Disordered" evidence="12">
    <location>
        <begin position="344"/>
        <end position="404"/>
    </location>
</feature>
<feature type="domain" description="Importin N-terminal" evidence="13">
    <location>
        <begin position="32"/>
        <end position="100"/>
    </location>
</feature>
<reference evidence="14" key="1">
    <citation type="submission" date="2021-02" db="EMBL/GenBank/DDBJ databases">
        <authorList>
            <person name="Nowell W R."/>
        </authorList>
    </citation>
    <scope>NUCLEOTIDE SEQUENCE</scope>
</reference>
<dbReference type="InterPro" id="IPR016024">
    <property type="entry name" value="ARM-type_fold"/>
</dbReference>
<keyword evidence="6" id="KW-0653">Protein transport</keyword>
<dbReference type="Pfam" id="PF03810">
    <property type="entry name" value="IBN_N"/>
    <property type="match status" value="1"/>
</dbReference>
<dbReference type="PROSITE" id="PS50166">
    <property type="entry name" value="IMPORTIN_B_NT"/>
    <property type="match status" value="1"/>
</dbReference>
<evidence type="ECO:0000256" key="4">
    <source>
        <dbReference type="ARBA" id="ARBA00022490"/>
    </source>
</evidence>
<organism evidence="14 15">
    <name type="scientific">Adineta steineri</name>
    <dbReference type="NCBI Taxonomy" id="433720"/>
    <lineage>
        <taxon>Eukaryota</taxon>
        <taxon>Metazoa</taxon>
        <taxon>Spiralia</taxon>
        <taxon>Gnathifera</taxon>
        <taxon>Rotifera</taxon>
        <taxon>Eurotatoria</taxon>
        <taxon>Bdelloidea</taxon>
        <taxon>Adinetida</taxon>
        <taxon>Adinetidae</taxon>
        <taxon>Adineta</taxon>
    </lineage>
</organism>
<dbReference type="Pfam" id="PF25574">
    <property type="entry name" value="TPR_IMB1"/>
    <property type="match status" value="1"/>
</dbReference>
<sequence>MSWQPVQVDDLQQILTLLRQSQSPDTQIQRQVQARLESLNQYPDFNKYLVYILTKLLDEQEATRSLSGLILKNNAKSHYEKFPDDVRSYIKQECLSALGDRSPLIRATVGILITTIVTKGSLEQWPALLEHLYSCLDSPDVNLCEGAFGALQKICEDSADQLENAPSQPLNVLIPKFIQFFLHSHSKVRSHAIACVNEFITPRATALMSNIDSFLENLFQLANDTDSDVRKHVCRALVMLVEVRIERLIPHMQQIIEYMLLTSQDGDDAVALEACEFWLMIADQPICRDVLQPYLDKLLPILCKNMKYSEIDIIILQGDIDEDEHIPDRVEDIRPRFHRARTRQHNQNLLDNNDSTSQLNNATDTNNNSTTATPPNSQSDQHLQDDEDDDDDDDDGSGTNADQATEWNLRKCSAAALDVLSNVFRETILPILLPILREMLFHTNWQIKESGILVLGAIAEGCSYGLTPHLPDLVDYLIKCLNDKKPLVRSITCWTLSRYSTWIVHNEVQQNKFLIPLMSELLKRILDANKKVQEAACSAFATLEEEACVQMVPYLKQILETLVLAFRKYQAKNLLILYDAIGTLADSVGTHLNRPDYIQLLMPPLIERWNVLRNDDKDLFPLLECLSSIATALQTGFLPYCEPVFVRCIVLVQQTLEASGPDAPLDKDFMIVALDLLSGLAEGLGSNIDTLVERSNLLTLLERCAQDSMAEVRQSSFALLGDLTKACFHHVRKHLNFFLPLLTQNLNPQHVSVCNNAIWAIGEIAVQIGSEIQPFVSVILESLILIVNRNNTPKTLLENTAITIGRLGLVCPNDVSSQLARFIRPWCVALRNIRDNDEKDSAFRGICNMIILNPLGVTSEFIYVCDAIASWEKPPVELHAKFRDILQSFKQEFGNEQWKQLTDRFPLPLKQRLQVHYGV</sequence>
<evidence type="ECO:0000256" key="7">
    <source>
        <dbReference type="ARBA" id="ARBA00023242"/>
    </source>
</evidence>
<dbReference type="GO" id="GO:0005737">
    <property type="term" value="C:cytoplasm"/>
    <property type="evidence" value="ECO:0007669"/>
    <property type="project" value="UniProtKB-SubCell"/>
</dbReference>
<evidence type="ECO:0000256" key="6">
    <source>
        <dbReference type="ARBA" id="ARBA00022927"/>
    </source>
</evidence>
<evidence type="ECO:0000256" key="1">
    <source>
        <dbReference type="ARBA" id="ARBA00004123"/>
    </source>
</evidence>
<evidence type="ECO:0000256" key="11">
    <source>
        <dbReference type="ARBA" id="ARBA00080641"/>
    </source>
</evidence>
<keyword evidence="7" id="KW-0539">Nucleus</keyword>
<dbReference type="EMBL" id="CAJNOG010000608">
    <property type="protein sequence ID" value="CAF1313764.1"/>
    <property type="molecule type" value="Genomic_DNA"/>
</dbReference>
<evidence type="ECO:0000313" key="15">
    <source>
        <dbReference type="Proteomes" id="UP000663845"/>
    </source>
</evidence>
<feature type="compositionally biased region" description="Low complexity" evidence="12">
    <location>
        <begin position="360"/>
        <end position="377"/>
    </location>
</feature>
<dbReference type="GO" id="GO:0031981">
    <property type="term" value="C:nuclear lumen"/>
    <property type="evidence" value="ECO:0007669"/>
    <property type="project" value="UniProtKB-ARBA"/>
</dbReference>
<comment type="similarity">
    <text evidence="8">Belongs to the importin beta family. Importin beta-2 subfamily.</text>
</comment>
<keyword evidence="3" id="KW-0813">Transport</keyword>
<dbReference type="Gene3D" id="1.25.10.10">
    <property type="entry name" value="Leucine-rich Repeat Variant"/>
    <property type="match status" value="2"/>
</dbReference>
<evidence type="ECO:0000256" key="3">
    <source>
        <dbReference type="ARBA" id="ARBA00022448"/>
    </source>
</evidence>
<evidence type="ECO:0000256" key="8">
    <source>
        <dbReference type="ARBA" id="ARBA00038423"/>
    </source>
</evidence>
<proteinExistence type="inferred from homology"/>
<evidence type="ECO:0000256" key="5">
    <source>
        <dbReference type="ARBA" id="ARBA00022737"/>
    </source>
</evidence>
<dbReference type="PANTHER" id="PTHR10527">
    <property type="entry name" value="IMPORTIN BETA"/>
    <property type="match status" value="1"/>
</dbReference>
<dbReference type="Pfam" id="PF13513">
    <property type="entry name" value="HEAT_EZ"/>
    <property type="match status" value="1"/>
</dbReference>
<evidence type="ECO:0000259" key="13">
    <source>
        <dbReference type="PROSITE" id="PS50166"/>
    </source>
</evidence>
<protein>
    <recommendedName>
        <fullName evidence="9">Transportin-1</fullName>
    </recommendedName>
    <alternativeName>
        <fullName evidence="10">Importin beta-2</fullName>
    </alternativeName>
    <alternativeName>
        <fullName evidence="11">Karyopherin beta-2</fullName>
    </alternativeName>
</protein>
<keyword evidence="5" id="KW-0677">Repeat</keyword>
<evidence type="ECO:0000256" key="2">
    <source>
        <dbReference type="ARBA" id="ARBA00004496"/>
    </source>
</evidence>
<dbReference type="SMART" id="SM00913">
    <property type="entry name" value="IBN_N"/>
    <property type="match status" value="1"/>
</dbReference>
<dbReference type="InterPro" id="IPR040122">
    <property type="entry name" value="Importin_beta"/>
</dbReference>
<gene>
    <name evidence="14" type="ORF">JYZ213_LOCUS33006</name>
</gene>
<dbReference type="FunFam" id="1.25.10.10:FF:000028">
    <property type="entry name" value="Transportin-1 isoform 1"/>
    <property type="match status" value="2"/>
</dbReference>
<dbReference type="InterPro" id="IPR058584">
    <property type="entry name" value="IMB1_TNPO1-like_TPR"/>
</dbReference>
<dbReference type="GO" id="GO:0006606">
    <property type="term" value="P:protein import into nucleus"/>
    <property type="evidence" value="ECO:0007669"/>
    <property type="project" value="InterPro"/>
</dbReference>
<dbReference type="AlphaFoldDB" id="A0A815EE25"/>
<accession>A0A815EE25</accession>
<dbReference type="InterPro" id="IPR011989">
    <property type="entry name" value="ARM-like"/>
</dbReference>
<evidence type="ECO:0000256" key="12">
    <source>
        <dbReference type="SAM" id="MobiDB-lite"/>
    </source>
</evidence>
<keyword evidence="4" id="KW-0963">Cytoplasm</keyword>